<protein>
    <submittedName>
        <fullName evidence="2">Uncharacterized protein</fullName>
    </submittedName>
</protein>
<reference evidence="2 3" key="1">
    <citation type="submission" date="2024-05" db="EMBL/GenBank/DDBJ databases">
        <title>Haplotype-resolved chromosome-level genome assembly of Huyou (Citrus changshanensis).</title>
        <authorList>
            <person name="Miao C."/>
            <person name="Chen W."/>
            <person name="Wu Y."/>
            <person name="Wang L."/>
            <person name="Zhao S."/>
            <person name="Grierson D."/>
            <person name="Xu C."/>
            <person name="Chen K."/>
        </authorList>
    </citation>
    <scope>NUCLEOTIDE SEQUENCE [LARGE SCALE GENOMIC DNA]</scope>
    <source>
        <strain evidence="2">01-14</strain>
        <tissue evidence="2">Leaf</tissue>
    </source>
</reference>
<sequence length="268" mass="29363">MTFSRASLTISLSVTESLSLVSPPCALLPPVSIAFRLLHPSSCYPQKLFALVPHRRRQNVDARFRFSSIYDQDLCSINFTTTRRSPSNASSPDVPAHTDKSEYAGCSPGANPPTLKSDMKASPNPRFPLFARRYETLTAASWAKVGSCVLRHGSGESVAVVILFSGWRACLVNCRRPGLLASRPLAGMILCLLQEIDLADDVLVDEQDISAPVPLRIRLLRNTPARGTLPPDICSPCLRLTEKFIALSEGLEGTRKFSTSLLLVLKRK</sequence>
<name>A0AAP0QTP4_9ROSI</name>
<dbReference type="AlphaFoldDB" id="A0AAP0QTP4"/>
<evidence type="ECO:0000313" key="3">
    <source>
        <dbReference type="Proteomes" id="UP001428341"/>
    </source>
</evidence>
<accession>A0AAP0QTP4</accession>
<organism evidence="2 3">
    <name type="scientific">Citrus x changshan-huyou</name>
    <dbReference type="NCBI Taxonomy" id="2935761"/>
    <lineage>
        <taxon>Eukaryota</taxon>
        <taxon>Viridiplantae</taxon>
        <taxon>Streptophyta</taxon>
        <taxon>Embryophyta</taxon>
        <taxon>Tracheophyta</taxon>
        <taxon>Spermatophyta</taxon>
        <taxon>Magnoliopsida</taxon>
        <taxon>eudicotyledons</taxon>
        <taxon>Gunneridae</taxon>
        <taxon>Pentapetalae</taxon>
        <taxon>rosids</taxon>
        <taxon>malvids</taxon>
        <taxon>Sapindales</taxon>
        <taxon>Rutaceae</taxon>
        <taxon>Aurantioideae</taxon>
        <taxon>Citrus</taxon>
    </lineage>
</organism>
<feature type="compositionally biased region" description="Polar residues" evidence="1">
    <location>
        <begin position="82"/>
        <end position="91"/>
    </location>
</feature>
<dbReference type="EMBL" id="JBCGBO010000002">
    <property type="protein sequence ID" value="KAK9222985.1"/>
    <property type="molecule type" value="Genomic_DNA"/>
</dbReference>
<dbReference type="Proteomes" id="UP001428341">
    <property type="component" value="Unassembled WGS sequence"/>
</dbReference>
<comment type="caution">
    <text evidence="2">The sequence shown here is derived from an EMBL/GenBank/DDBJ whole genome shotgun (WGS) entry which is preliminary data.</text>
</comment>
<evidence type="ECO:0000256" key="1">
    <source>
        <dbReference type="SAM" id="MobiDB-lite"/>
    </source>
</evidence>
<gene>
    <name evidence="2" type="ORF">WN944_011427</name>
</gene>
<feature type="region of interest" description="Disordered" evidence="1">
    <location>
        <begin position="82"/>
        <end position="121"/>
    </location>
</feature>
<keyword evidence="3" id="KW-1185">Reference proteome</keyword>
<proteinExistence type="predicted"/>
<evidence type="ECO:0000313" key="2">
    <source>
        <dbReference type="EMBL" id="KAK9222985.1"/>
    </source>
</evidence>